<dbReference type="GO" id="GO:0001708">
    <property type="term" value="P:cell fate specification"/>
    <property type="evidence" value="ECO:0007669"/>
    <property type="project" value="TreeGrafter"/>
</dbReference>
<feature type="region of interest" description="Disordered" evidence="7">
    <location>
        <begin position="259"/>
        <end position="329"/>
    </location>
</feature>
<protein>
    <submittedName>
        <fullName evidence="9">T-box transcription factor TBX3-like</fullName>
    </submittedName>
</protein>
<gene>
    <name evidence="9" type="ORF">XNOV1_A004939</name>
</gene>
<dbReference type="GO" id="GO:0000981">
    <property type="term" value="F:DNA-binding transcription factor activity, RNA polymerase II-specific"/>
    <property type="evidence" value="ECO:0007669"/>
    <property type="project" value="TreeGrafter"/>
</dbReference>
<reference evidence="9" key="1">
    <citation type="submission" date="2023-08" db="EMBL/GenBank/DDBJ databases">
        <authorList>
            <person name="Alioto T."/>
            <person name="Alioto T."/>
            <person name="Gomez Garrido J."/>
        </authorList>
    </citation>
    <scope>NUCLEOTIDE SEQUENCE</scope>
</reference>
<evidence type="ECO:0000256" key="2">
    <source>
        <dbReference type="ARBA" id="ARBA00023015"/>
    </source>
</evidence>
<dbReference type="Proteomes" id="UP001178508">
    <property type="component" value="Chromosome 12"/>
</dbReference>
<dbReference type="Gene3D" id="2.60.40.820">
    <property type="entry name" value="Transcription factor, T-box"/>
    <property type="match status" value="1"/>
</dbReference>
<evidence type="ECO:0000256" key="3">
    <source>
        <dbReference type="ARBA" id="ARBA00023125"/>
    </source>
</evidence>
<dbReference type="PROSITE" id="PS50252">
    <property type="entry name" value="TBOX_3"/>
    <property type="match status" value="1"/>
</dbReference>
<dbReference type="InterPro" id="IPR046360">
    <property type="entry name" value="T-box_DNA-bd"/>
</dbReference>
<dbReference type="Pfam" id="PF00907">
    <property type="entry name" value="T-box"/>
    <property type="match status" value="1"/>
</dbReference>
<dbReference type="PROSITE" id="PS01283">
    <property type="entry name" value="TBOX_1"/>
    <property type="match status" value="1"/>
</dbReference>
<dbReference type="GO" id="GO:0045893">
    <property type="term" value="P:positive regulation of DNA-templated transcription"/>
    <property type="evidence" value="ECO:0007669"/>
    <property type="project" value="InterPro"/>
</dbReference>
<dbReference type="SUPFAM" id="SSF49417">
    <property type="entry name" value="p53-like transcription factors"/>
    <property type="match status" value="1"/>
</dbReference>
<dbReference type="GO" id="GO:0000785">
    <property type="term" value="C:chromatin"/>
    <property type="evidence" value="ECO:0007669"/>
    <property type="project" value="TreeGrafter"/>
</dbReference>
<dbReference type="InterPro" id="IPR008967">
    <property type="entry name" value="p53-like_TF_DNA-bd_sf"/>
</dbReference>
<organism evidence="9 10">
    <name type="scientific">Xyrichtys novacula</name>
    <name type="common">Pearly razorfish</name>
    <name type="synonym">Hemipteronotus novacula</name>
    <dbReference type="NCBI Taxonomy" id="13765"/>
    <lineage>
        <taxon>Eukaryota</taxon>
        <taxon>Metazoa</taxon>
        <taxon>Chordata</taxon>
        <taxon>Craniata</taxon>
        <taxon>Vertebrata</taxon>
        <taxon>Euteleostomi</taxon>
        <taxon>Actinopterygii</taxon>
        <taxon>Neopterygii</taxon>
        <taxon>Teleostei</taxon>
        <taxon>Neoteleostei</taxon>
        <taxon>Acanthomorphata</taxon>
        <taxon>Eupercaria</taxon>
        <taxon>Labriformes</taxon>
        <taxon>Labridae</taxon>
        <taxon>Xyrichtys</taxon>
    </lineage>
</organism>
<feature type="domain" description="T-box" evidence="8">
    <location>
        <begin position="88"/>
        <end position="266"/>
    </location>
</feature>
<keyword evidence="3 6" id="KW-0238">DNA-binding</keyword>
<evidence type="ECO:0000256" key="1">
    <source>
        <dbReference type="ARBA" id="ARBA00004123"/>
    </source>
</evidence>
<dbReference type="SMART" id="SM00425">
    <property type="entry name" value="TBOX"/>
    <property type="match status" value="1"/>
</dbReference>
<dbReference type="EMBL" id="OY660875">
    <property type="protein sequence ID" value="CAJ1068758.1"/>
    <property type="molecule type" value="Genomic_DNA"/>
</dbReference>
<feature type="compositionally biased region" description="Acidic residues" evidence="7">
    <location>
        <begin position="554"/>
        <end position="566"/>
    </location>
</feature>
<proteinExistence type="predicted"/>
<evidence type="ECO:0000256" key="4">
    <source>
        <dbReference type="ARBA" id="ARBA00023163"/>
    </source>
</evidence>
<evidence type="ECO:0000256" key="5">
    <source>
        <dbReference type="ARBA" id="ARBA00023242"/>
    </source>
</evidence>
<keyword evidence="2" id="KW-0805">Transcription regulation</keyword>
<dbReference type="GO" id="GO:0000978">
    <property type="term" value="F:RNA polymerase II cis-regulatory region sequence-specific DNA binding"/>
    <property type="evidence" value="ECO:0007669"/>
    <property type="project" value="InterPro"/>
</dbReference>
<keyword evidence="10" id="KW-1185">Reference proteome</keyword>
<feature type="compositionally biased region" description="Polar residues" evidence="7">
    <location>
        <begin position="301"/>
        <end position="313"/>
    </location>
</feature>
<evidence type="ECO:0000313" key="9">
    <source>
        <dbReference type="EMBL" id="CAJ1068758.1"/>
    </source>
</evidence>
<feature type="region of interest" description="Disordered" evidence="7">
    <location>
        <begin position="545"/>
        <end position="566"/>
    </location>
</feature>
<evidence type="ECO:0000313" key="10">
    <source>
        <dbReference type="Proteomes" id="UP001178508"/>
    </source>
</evidence>
<evidence type="ECO:0000256" key="7">
    <source>
        <dbReference type="SAM" id="MobiDB-lite"/>
    </source>
</evidence>
<feature type="compositionally biased region" description="Basic and acidic residues" evidence="7">
    <location>
        <begin position="317"/>
        <end position="329"/>
    </location>
</feature>
<comment type="caution">
    <text evidence="6">Lacks conserved residue(s) required for the propagation of feature annotation.</text>
</comment>
<dbReference type="CDD" id="cd20188">
    <property type="entry name" value="T-box_TBX2_3-like"/>
    <property type="match status" value="1"/>
</dbReference>
<dbReference type="InterPro" id="IPR001699">
    <property type="entry name" value="TF_T-box"/>
</dbReference>
<sequence>MRFSELCGGVPDTFPTRAGDATLHAVYSGPSLFSAIALPSRGSSDLRVEATADAQSHRSSTEQTSLLCRPAKTLGGEETPEDEPKVYLEDCKLWRQFHKCGTEMVITKSGRRMFPPLRARCTGMDKTAKYILLLDIVAADDCRYKFHNSHWMVAGKADPEMPKRMYIHPDSPATGEQWMSKVVNFHKLKLTNNISDKHGFTILNSMHKYQPRFHIVKANDILKLPYSTFRTYVFPETEFIAVTAYQNDKITQLKIDNNPFAKGFRDTGNGRREKRKLQHSPIKSKEMLMTARESEPEKDQSTQNNDNSKSPDSIESDVDRDNNVKDRWGRQVCNIHQETRPKAKVIASDGATGSQYNTETEMDPGNSYSTPTLTDLGDCCGSQDSAQNQLFKSHSSFPPSLIYQTESQRHLQDQSTPRSLPHSAQLNTWNSCANLDKAVLYGLSLMAPVRTPESSRFPTGLPYHPSVQDLVSFSHFGGFLLYPFSSITSAPYLTQHMQSSEEFRAHSSVHSGDCFTSSMMSSVSSAGGSGGLKYFSPNLLLLPKTDQKTKVNKDEEDCCMEEPQTD</sequence>
<dbReference type="InterPro" id="IPR036960">
    <property type="entry name" value="T-box_sf"/>
</dbReference>
<feature type="region of interest" description="Disordered" evidence="7">
    <location>
        <begin position="341"/>
        <end position="365"/>
    </location>
</feature>
<dbReference type="PRINTS" id="PR00938">
    <property type="entry name" value="BRACHYURY"/>
</dbReference>
<name>A0AAV1G5M9_XYRNO</name>
<comment type="subcellular location">
    <subcellularLocation>
        <location evidence="1 6">Nucleus</location>
    </subcellularLocation>
</comment>
<dbReference type="AlphaFoldDB" id="A0AAV1G5M9"/>
<dbReference type="PANTHER" id="PTHR11267">
    <property type="entry name" value="T-BOX PROTEIN-RELATED"/>
    <property type="match status" value="1"/>
</dbReference>
<dbReference type="InterPro" id="IPR002070">
    <property type="entry name" value="TF_Brachyury"/>
</dbReference>
<dbReference type="InterPro" id="IPR018186">
    <property type="entry name" value="TF_T-box_CS"/>
</dbReference>
<evidence type="ECO:0000259" key="8">
    <source>
        <dbReference type="PROSITE" id="PS50252"/>
    </source>
</evidence>
<dbReference type="PANTHER" id="PTHR11267:SF181">
    <property type="entry name" value="OPTOMOTOR-BLIND PROTEIN"/>
    <property type="match status" value="1"/>
</dbReference>
<dbReference type="GO" id="GO:0005634">
    <property type="term" value="C:nucleus"/>
    <property type="evidence" value="ECO:0007669"/>
    <property type="project" value="UniProtKB-SubCell"/>
</dbReference>
<dbReference type="PRINTS" id="PR00937">
    <property type="entry name" value="TBOX"/>
</dbReference>
<evidence type="ECO:0000256" key="6">
    <source>
        <dbReference type="PROSITE-ProRule" id="PRU00201"/>
    </source>
</evidence>
<keyword evidence="4" id="KW-0804">Transcription</keyword>
<keyword evidence="5 6" id="KW-0539">Nucleus</keyword>
<dbReference type="PROSITE" id="PS01264">
    <property type="entry name" value="TBOX_2"/>
    <property type="match status" value="1"/>
</dbReference>
<accession>A0AAV1G5M9</accession>
<dbReference type="FunFam" id="2.60.40.820:FF:000003">
    <property type="entry name" value="T-box transcription factor TBX3"/>
    <property type="match status" value="1"/>
</dbReference>